<dbReference type="InterPro" id="IPR013325">
    <property type="entry name" value="RNA_pol_sigma_r2"/>
</dbReference>
<dbReference type="InterPro" id="IPR013249">
    <property type="entry name" value="RNA_pol_sigma70_r4_t2"/>
</dbReference>
<dbReference type="InterPro" id="IPR013324">
    <property type="entry name" value="RNA_pol_sigma_r3/r4-like"/>
</dbReference>
<dbReference type="InterPro" id="IPR036388">
    <property type="entry name" value="WH-like_DNA-bd_sf"/>
</dbReference>
<gene>
    <name evidence="11" type="ORF">FTUN_3832</name>
</gene>
<dbReference type="NCBIfam" id="TIGR03067">
    <property type="entry name" value="Planc_TIGR03067"/>
    <property type="match status" value="1"/>
</dbReference>
<feature type="domain" description="RNA polymerase sigma-70 region 2" evidence="9">
    <location>
        <begin position="40"/>
        <end position="106"/>
    </location>
</feature>
<dbReference type="GO" id="GO:0006352">
    <property type="term" value="P:DNA-templated transcription initiation"/>
    <property type="evidence" value="ECO:0007669"/>
    <property type="project" value="InterPro"/>
</dbReference>
<dbReference type="PANTHER" id="PTHR43133:SF8">
    <property type="entry name" value="RNA POLYMERASE SIGMA FACTOR HI_1459-RELATED"/>
    <property type="match status" value="1"/>
</dbReference>
<dbReference type="InterPro" id="IPR017504">
    <property type="entry name" value="CHP03067_Planctomycetes"/>
</dbReference>
<feature type="transmembrane region" description="Helical" evidence="8">
    <location>
        <begin position="242"/>
        <end position="264"/>
    </location>
</feature>
<reference evidence="12" key="1">
    <citation type="submission" date="2020-05" db="EMBL/GenBank/DDBJ databases">
        <title>Frigoriglobus tundricola gen. nov., sp. nov., a psychrotolerant cellulolytic planctomycete of the family Gemmataceae with two divergent copies of 16S rRNA gene.</title>
        <authorList>
            <person name="Kulichevskaya I.S."/>
            <person name="Ivanova A.A."/>
            <person name="Naumoff D.G."/>
            <person name="Beletsky A.V."/>
            <person name="Rijpstra W.I.C."/>
            <person name="Sinninghe Damste J.S."/>
            <person name="Mardanov A.V."/>
            <person name="Ravin N.V."/>
            <person name="Dedysh S.N."/>
        </authorList>
    </citation>
    <scope>NUCLEOTIDE SEQUENCE [LARGE SCALE GENOMIC DNA]</scope>
    <source>
        <strain evidence="12">PL17</strain>
    </source>
</reference>
<evidence type="ECO:0000313" key="12">
    <source>
        <dbReference type="Proteomes" id="UP000503447"/>
    </source>
</evidence>
<evidence type="ECO:0000256" key="4">
    <source>
        <dbReference type="ARBA" id="ARBA00023125"/>
    </source>
</evidence>
<dbReference type="Proteomes" id="UP000503447">
    <property type="component" value="Chromosome"/>
</dbReference>
<dbReference type="CDD" id="cd06171">
    <property type="entry name" value="Sigma70_r4"/>
    <property type="match status" value="1"/>
</dbReference>
<keyword evidence="6" id="KW-0175">Coiled coil</keyword>
<evidence type="ECO:0000256" key="8">
    <source>
        <dbReference type="SAM" id="Phobius"/>
    </source>
</evidence>
<evidence type="ECO:0000256" key="3">
    <source>
        <dbReference type="ARBA" id="ARBA00023082"/>
    </source>
</evidence>
<dbReference type="InterPro" id="IPR039425">
    <property type="entry name" value="RNA_pol_sigma-70-like"/>
</dbReference>
<comment type="similarity">
    <text evidence="1">Belongs to the sigma-70 factor family. ECF subfamily.</text>
</comment>
<feature type="domain" description="RNA polymerase sigma factor 70 region 4 type 2" evidence="10">
    <location>
        <begin position="132"/>
        <end position="179"/>
    </location>
</feature>
<evidence type="ECO:0000256" key="6">
    <source>
        <dbReference type="SAM" id="Coils"/>
    </source>
</evidence>
<dbReference type="EMBL" id="CP053452">
    <property type="protein sequence ID" value="QJW96275.1"/>
    <property type="molecule type" value="Genomic_DNA"/>
</dbReference>
<dbReference type="Gene3D" id="1.10.10.10">
    <property type="entry name" value="Winged helix-like DNA-binding domain superfamily/Winged helix DNA-binding domain"/>
    <property type="match status" value="1"/>
</dbReference>
<keyword evidence="8" id="KW-1133">Transmembrane helix</keyword>
<dbReference type="GO" id="GO:0016987">
    <property type="term" value="F:sigma factor activity"/>
    <property type="evidence" value="ECO:0007669"/>
    <property type="project" value="UniProtKB-KW"/>
</dbReference>
<dbReference type="PANTHER" id="PTHR43133">
    <property type="entry name" value="RNA POLYMERASE ECF-TYPE SIGMA FACTO"/>
    <property type="match status" value="1"/>
</dbReference>
<evidence type="ECO:0000256" key="2">
    <source>
        <dbReference type="ARBA" id="ARBA00023015"/>
    </source>
</evidence>
<sequence length="538" mass="57877">MLRRFARLLTATAEVGDRVPDAELLRQFTQDRNAAAFELLVRRHADTVWTPCRRLLRSDVDAEDAFQATFLIFARKAAAVRGACVGGWLHRVAIRVALKLRTRAARVPVTTSEHLSSVPAPEGPDPEIPGIVQEELARLPDRYRLPVVLCDLEGHTHVEAAAALRCPVGTVAGRLSRARGLLRDRLARRGVAPVLVLSAAATPADVVRAVEALAGGGSVVRPVVSSLTEGVLHAMSIAKWKMVAGATAGLLGLVGVAIAAYGSLLPAPAPVAAPMPAPAAPPQKDEPAPKAKTNAELVQEAKARFAEFEQLLTVLTEAELLKHRQEIHAAGRPGKEDAAALAKKVAELERKIEELKPRLKYYADDFGISPASKLPVGIRRVKEELDKQEKAEKREKPEGPKSSDPKPAAAEDLKRLNGEWKVVALEANGKKAPAAELEGMRWSFSGAEVRFADPGEELGEKSSVKLDPSQSPKHIDLVGLEGAGKGMTSQGIYKLENDRLVICLRDSKSAEKGRPTTFTTGVVSESGLITLERVKDKK</sequence>
<evidence type="ECO:0000256" key="5">
    <source>
        <dbReference type="ARBA" id="ARBA00023163"/>
    </source>
</evidence>
<evidence type="ECO:0000256" key="7">
    <source>
        <dbReference type="SAM" id="MobiDB-lite"/>
    </source>
</evidence>
<evidence type="ECO:0000256" key="1">
    <source>
        <dbReference type="ARBA" id="ARBA00010641"/>
    </source>
</evidence>
<organism evidence="11 12">
    <name type="scientific">Frigoriglobus tundricola</name>
    <dbReference type="NCBI Taxonomy" id="2774151"/>
    <lineage>
        <taxon>Bacteria</taxon>
        <taxon>Pseudomonadati</taxon>
        <taxon>Planctomycetota</taxon>
        <taxon>Planctomycetia</taxon>
        <taxon>Gemmatales</taxon>
        <taxon>Gemmataceae</taxon>
        <taxon>Frigoriglobus</taxon>
    </lineage>
</organism>
<keyword evidence="12" id="KW-1185">Reference proteome</keyword>
<name>A0A6M5YQI2_9BACT</name>
<keyword evidence="5" id="KW-0804">Transcription</keyword>
<keyword evidence="8" id="KW-0472">Membrane</keyword>
<dbReference type="GO" id="GO:0003677">
    <property type="term" value="F:DNA binding"/>
    <property type="evidence" value="ECO:0007669"/>
    <property type="project" value="UniProtKB-KW"/>
</dbReference>
<feature type="region of interest" description="Disordered" evidence="7">
    <location>
        <begin position="384"/>
        <end position="409"/>
    </location>
</feature>
<keyword evidence="3" id="KW-0731">Sigma factor</keyword>
<dbReference type="SUPFAM" id="SSF88659">
    <property type="entry name" value="Sigma3 and sigma4 domains of RNA polymerase sigma factors"/>
    <property type="match status" value="1"/>
</dbReference>
<keyword evidence="2" id="KW-0805">Transcription regulation</keyword>
<evidence type="ECO:0000259" key="10">
    <source>
        <dbReference type="Pfam" id="PF08281"/>
    </source>
</evidence>
<proteinExistence type="inferred from homology"/>
<protein>
    <recommendedName>
        <fullName evidence="13">ECF RNA polymerase sigma factor SigE</fullName>
    </recommendedName>
</protein>
<dbReference type="SUPFAM" id="SSF88946">
    <property type="entry name" value="Sigma2 domain of RNA polymerase sigma factors"/>
    <property type="match status" value="1"/>
</dbReference>
<feature type="coiled-coil region" evidence="6">
    <location>
        <begin position="298"/>
        <end position="358"/>
    </location>
</feature>
<dbReference type="KEGG" id="ftj:FTUN_3832"/>
<evidence type="ECO:0000259" key="9">
    <source>
        <dbReference type="Pfam" id="PF04542"/>
    </source>
</evidence>
<evidence type="ECO:0000313" key="11">
    <source>
        <dbReference type="EMBL" id="QJW96275.1"/>
    </source>
</evidence>
<dbReference type="Gene3D" id="1.10.1740.10">
    <property type="match status" value="1"/>
</dbReference>
<keyword evidence="4" id="KW-0238">DNA-binding</keyword>
<accession>A0A6M5YQI2</accession>
<dbReference type="InterPro" id="IPR007627">
    <property type="entry name" value="RNA_pol_sigma70_r2"/>
</dbReference>
<keyword evidence="8" id="KW-0812">Transmembrane</keyword>
<evidence type="ECO:0008006" key="13">
    <source>
        <dbReference type="Google" id="ProtNLM"/>
    </source>
</evidence>
<dbReference type="AlphaFoldDB" id="A0A6M5YQI2"/>
<dbReference type="Pfam" id="PF08281">
    <property type="entry name" value="Sigma70_r4_2"/>
    <property type="match status" value="1"/>
</dbReference>
<dbReference type="Pfam" id="PF04542">
    <property type="entry name" value="Sigma70_r2"/>
    <property type="match status" value="1"/>
</dbReference>
<dbReference type="RefSeq" id="WP_171471895.1">
    <property type="nucleotide sequence ID" value="NZ_CP053452.2"/>
</dbReference>